<keyword evidence="8" id="KW-1185">Reference proteome</keyword>
<evidence type="ECO:0000313" key="8">
    <source>
        <dbReference type="Proteomes" id="UP000199663"/>
    </source>
</evidence>
<keyword evidence="4" id="KW-0378">Hydrolase</keyword>
<evidence type="ECO:0000256" key="2">
    <source>
        <dbReference type="ARBA" id="ARBA00022490"/>
    </source>
</evidence>
<dbReference type="Gene3D" id="1.10.287.1040">
    <property type="entry name" value="Exonuclease VII, small subunit"/>
    <property type="match status" value="1"/>
</dbReference>
<dbReference type="EC" id="3.1.11.6" evidence="6"/>
<keyword evidence="3" id="KW-0540">Nuclease</keyword>
<sequence length="67" mass="7540">METPNYSYSKALERIEEILGILEEGDKGMDELSELVKEASGLVKKCKSKLRMTEEEIAKAFDEGKEA</sequence>
<dbReference type="InterPro" id="IPR003761">
    <property type="entry name" value="Exonuc_VII_S"/>
</dbReference>
<dbReference type="InterPro" id="IPR037004">
    <property type="entry name" value="Exonuc_VII_ssu_sf"/>
</dbReference>
<reference evidence="7 8" key="1">
    <citation type="submission" date="2016-10" db="EMBL/GenBank/DDBJ databases">
        <authorList>
            <person name="Varghese N."/>
            <person name="Submissions S."/>
        </authorList>
    </citation>
    <scope>NUCLEOTIDE SEQUENCE [LARGE SCALE GENOMIC DNA]</scope>
    <source>
        <strain evidence="7 8">DSM 17997</strain>
    </source>
</reference>
<protein>
    <recommendedName>
        <fullName evidence="6">Exodeoxyribonuclease VII small subunit</fullName>
        <ecNumber evidence="6">3.1.11.6</ecNumber>
    </recommendedName>
</protein>
<evidence type="ECO:0000313" key="7">
    <source>
        <dbReference type="EMBL" id="SDZ07596.1"/>
    </source>
</evidence>
<gene>
    <name evidence="7" type="ORF">SAMN05444412_105181</name>
</gene>
<comment type="caution">
    <text evidence="7">The sequence shown here is derived from an EMBL/GenBank/DDBJ whole genome shotgun (WGS) entry which is preliminary data.</text>
</comment>
<proteinExistence type="inferred from homology"/>
<accession>A0A1H3Q2I3</accession>
<evidence type="ECO:0000256" key="6">
    <source>
        <dbReference type="NCBIfam" id="TIGR01280"/>
    </source>
</evidence>
<evidence type="ECO:0000256" key="4">
    <source>
        <dbReference type="ARBA" id="ARBA00022801"/>
    </source>
</evidence>
<dbReference type="NCBIfam" id="TIGR01280">
    <property type="entry name" value="xseB"/>
    <property type="match status" value="1"/>
</dbReference>
<dbReference type="Pfam" id="PF02609">
    <property type="entry name" value="Exonuc_VII_S"/>
    <property type="match status" value="1"/>
</dbReference>
<dbReference type="SUPFAM" id="SSF116842">
    <property type="entry name" value="XseB-like"/>
    <property type="match status" value="1"/>
</dbReference>
<evidence type="ECO:0000256" key="3">
    <source>
        <dbReference type="ARBA" id="ARBA00022722"/>
    </source>
</evidence>
<comment type="similarity">
    <text evidence="1">Belongs to the XseB family.</text>
</comment>
<dbReference type="RefSeq" id="WP_019599600.1">
    <property type="nucleotide sequence ID" value="NZ_FNQC01000005.1"/>
</dbReference>
<evidence type="ECO:0000256" key="1">
    <source>
        <dbReference type="ARBA" id="ARBA00009998"/>
    </source>
</evidence>
<evidence type="ECO:0000256" key="5">
    <source>
        <dbReference type="ARBA" id="ARBA00022839"/>
    </source>
</evidence>
<keyword evidence="5" id="KW-0269">Exonuclease</keyword>
<dbReference type="Proteomes" id="UP000199663">
    <property type="component" value="Unassembled WGS sequence"/>
</dbReference>
<name>A0A1H3Q2I3_9BACT</name>
<keyword evidence="2" id="KW-0963">Cytoplasm</keyword>
<dbReference type="EMBL" id="FNQC01000005">
    <property type="protein sequence ID" value="SDZ07596.1"/>
    <property type="molecule type" value="Genomic_DNA"/>
</dbReference>
<organism evidence="7 8">
    <name type="scientific">Rhodonellum ikkaensis</name>
    <dbReference type="NCBI Taxonomy" id="336829"/>
    <lineage>
        <taxon>Bacteria</taxon>
        <taxon>Pseudomonadati</taxon>
        <taxon>Bacteroidota</taxon>
        <taxon>Cytophagia</taxon>
        <taxon>Cytophagales</taxon>
        <taxon>Cytophagaceae</taxon>
        <taxon>Rhodonellum</taxon>
    </lineage>
</organism>